<organism evidence="1 2">
    <name type="scientific">Dissulfurispira thermophila</name>
    <dbReference type="NCBI Taxonomy" id="2715679"/>
    <lineage>
        <taxon>Bacteria</taxon>
        <taxon>Pseudomonadati</taxon>
        <taxon>Nitrospirota</taxon>
        <taxon>Thermodesulfovibrionia</taxon>
        <taxon>Thermodesulfovibrionales</taxon>
        <taxon>Dissulfurispiraceae</taxon>
        <taxon>Dissulfurispira</taxon>
    </lineage>
</organism>
<accession>A0A7G1GYH1</accession>
<keyword evidence="2" id="KW-1185">Reference proteome</keyword>
<dbReference type="Proteomes" id="UP000516360">
    <property type="component" value="Chromosome"/>
</dbReference>
<dbReference type="KEGG" id="dtp:JZK55_03360"/>
<evidence type="ECO:0000313" key="2">
    <source>
        <dbReference type="Proteomes" id="UP000516360"/>
    </source>
</evidence>
<protein>
    <submittedName>
        <fullName evidence="1">Uncharacterized protein</fullName>
    </submittedName>
</protein>
<dbReference type="AlphaFoldDB" id="A0A7G1GYH1"/>
<dbReference type="RefSeq" id="WP_203472911.1">
    <property type="nucleotide sequence ID" value="NZ_AP022873.1"/>
</dbReference>
<gene>
    <name evidence="1" type="ORF">JZK55_03360</name>
</gene>
<evidence type="ECO:0000313" key="1">
    <source>
        <dbReference type="EMBL" id="BCB95414.1"/>
    </source>
</evidence>
<sequence>MNIYNAHVGAMLAEKWQLPDNIIEALKNHHINNSGLSKTITVVSAADQIAKQMNIGQSGSPVIDKLPSDIISAFGSDSAGIIDSLGDIQTEIEKAMFFISGE</sequence>
<dbReference type="Gene3D" id="1.10.3210.10">
    <property type="entry name" value="Hypothetical protein af1432"/>
    <property type="match status" value="1"/>
</dbReference>
<dbReference type="EMBL" id="AP022873">
    <property type="protein sequence ID" value="BCB95414.1"/>
    <property type="molecule type" value="Genomic_DNA"/>
</dbReference>
<dbReference type="SUPFAM" id="SSF109604">
    <property type="entry name" value="HD-domain/PDEase-like"/>
    <property type="match status" value="1"/>
</dbReference>
<proteinExistence type="predicted"/>
<reference evidence="1 2" key="1">
    <citation type="submission" date="2020-03" db="EMBL/GenBank/DDBJ databases">
        <title>Complete genome sequences of two sulfur-disproportionating bacterial strains T55J and Mzg5.</title>
        <authorList>
            <person name="Umezawa K."/>
            <person name="Kojima H."/>
            <person name="Kato Y."/>
            <person name="Fukui M."/>
        </authorList>
    </citation>
    <scope>NUCLEOTIDE SEQUENCE [LARGE SCALE GENOMIC DNA]</scope>
    <source>
        <strain evidence="1 2">T55J</strain>
    </source>
</reference>
<name>A0A7G1GYH1_9BACT</name>